<sequence length="111" mass="11957">MIVAVSNGLSRHVPRRIDAIQAATVTTWNRLAHWQPLADLAIEPETEFYLGLVHAADGAVGARHRAALAARFLPRFGLSTECGLGRHSTDDLDLVAGTVAELFETREAALA</sequence>
<name>A0A1G4WQP0_9MYCO</name>
<accession>A0A1G4WQP0</accession>
<evidence type="ECO:0000313" key="1">
    <source>
        <dbReference type="EMBL" id="SCX27570.1"/>
    </source>
</evidence>
<dbReference type="RefSeq" id="WP_235632992.1">
    <property type="nucleotide sequence ID" value="NZ_FMUB01000009.1"/>
</dbReference>
<proteinExistence type="predicted"/>
<reference evidence="2" key="1">
    <citation type="submission" date="2016-10" db="EMBL/GenBank/DDBJ databases">
        <authorList>
            <person name="Varghese N."/>
            <person name="Submissions S."/>
        </authorList>
    </citation>
    <scope>NUCLEOTIDE SEQUENCE [LARGE SCALE GENOMIC DNA]</scope>
    <source>
        <strain evidence="2">UNC267MFSha1.1M11</strain>
    </source>
</reference>
<protein>
    <submittedName>
        <fullName evidence="1">Uncharacterized protein</fullName>
    </submittedName>
</protein>
<evidence type="ECO:0000313" key="2">
    <source>
        <dbReference type="Proteomes" id="UP000199707"/>
    </source>
</evidence>
<dbReference type="Proteomes" id="UP000199707">
    <property type="component" value="Unassembled WGS sequence"/>
</dbReference>
<organism evidence="1 2">
    <name type="scientific">Mycolicibacterium fluoranthenivorans</name>
    <dbReference type="NCBI Taxonomy" id="258505"/>
    <lineage>
        <taxon>Bacteria</taxon>
        <taxon>Bacillati</taxon>
        <taxon>Actinomycetota</taxon>
        <taxon>Actinomycetes</taxon>
        <taxon>Mycobacteriales</taxon>
        <taxon>Mycobacteriaceae</taxon>
        <taxon>Mycolicibacterium</taxon>
    </lineage>
</organism>
<dbReference type="EMBL" id="FMUB01000009">
    <property type="protein sequence ID" value="SCX27570.1"/>
    <property type="molecule type" value="Genomic_DNA"/>
</dbReference>
<gene>
    <name evidence="1" type="ORF">SAMN02799620_04351</name>
</gene>
<dbReference type="STRING" id="1502745.SAMN02799620_04351"/>
<dbReference type="AlphaFoldDB" id="A0A1G4WQP0"/>